<dbReference type="InterPro" id="IPR037217">
    <property type="entry name" value="Trp/Indoleamine_2_3_dOase-like"/>
</dbReference>
<keyword evidence="6" id="KW-1185">Reference proteome</keyword>
<evidence type="ECO:0000313" key="6">
    <source>
        <dbReference type="Proteomes" id="UP001329825"/>
    </source>
</evidence>
<dbReference type="GeneID" id="87953140"/>
<feature type="compositionally biased region" description="Pro residues" evidence="4">
    <location>
        <begin position="1"/>
        <end position="10"/>
    </location>
</feature>
<dbReference type="Proteomes" id="UP001329825">
    <property type="component" value="Chromosome 1"/>
</dbReference>
<dbReference type="PANTHER" id="PTHR28657:SF5">
    <property type="entry name" value="INDOLEAMINE 2,3-DIOXYGENASE"/>
    <property type="match status" value="1"/>
</dbReference>
<accession>A0ABZ1CQZ2</accession>
<feature type="compositionally biased region" description="Low complexity" evidence="4">
    <location>
        <begin position="402"/>
        <end position="415"/>
    </location>
</feature>
<reference evidence="5 6" key="1">
    <citation type="submission" date="2024-01" db="EMBL/GenBank/DDBJ databases">
        <title>Comparative genomics of Cryptococcus and Kwoniella reveals pathogenesis evolution and contrasting modes of karyotype evolution via chromosome fusion or intercentromeric recombination.</title>
        <authorList>
            <person name="Coelho M.A."/>
            <person name="David-Palma M."/>
            <person name="Shea T."/>
            <person name="Bowers K."/>
            <person name="McGinley-Smith S."/>
            <person name="Mohammad A.W."/>
            <person name="Gnirke A."/>
            <person name="Yurkov A.M."/>
            <person name="Nowrousian M."/>
            <person name="Sun S."/>
            <person name="Cuomo C.A."/>
            <person name="Heitman J."/>
        </authorList>
    </citation>
    <scope>NUCLEOTIDE SEQUENCE [LARGE SCALE GENOMIC DNA]</scope>
    <source>
        <strain evidence="5">CBS 11374</strain>
    </source>
</reference>
<evidence type="ECO:0000256" key="3">
    <source>
        <dbReference type="ARBA" id="ARBA00023004"/>
    </source>
</evidence>
<dbReference type="RefSeq" id="XP_062788821.1">
    <property type="nucleotide sequence ID" value="XM_062932770.1"/>
</dbReference>
<name>A0ABZ1CQZ2_9TREE</name>
<keyword evidence="2" id="KW-0479">Metal-binding</keyword>
<evidence type="ECO:0000256" key="2">
    <source>
        <dbReference type="ARBA" id="ARBA00022723"/>
    </source>
</evidence>
<feature type="compositionally biased region" description="Polar residues" evidence="4">
    <location>
        <begin position="11"/>
        <end position="56"/>
    </location>
</feature>
<evidence type="ECO:0000256" key="4">
    <source>
        <dbReference type="SAM" id="MobiDB-lite"/>
    </source>
</evidence>
<evidence type="ECO:0000313" key="5">
    <source>
        <dbReference type="EMBL" id="WRT64081.1"/>
    </source>
</evidence>
<protein>
    <recommendedName>
        <fullName evidence="7">Tryptophan 2,3-dioxygenase</fullName>
    </recommendedName>
</protein>
<feature type="region of interest" description="Disordered" evidence="4">
    <location>
        <begin position="1"/>
        <end position="56"/>
    </location>
</feature>
<dbReference type="InterPro" id="IPR000898">
    <property type="entry name" value="Indolamine_dOase"/>
</dbReference>
<sequence>MLPQRSPSPGPSTSHPLPSNHFLSLQPSFAQPTESILSGAPSTSSHGSNGQAPNTASLASADFDVDVRTGFLPGSKNVERLQGRYEVWEEALDAARGNQPGEGLIVHGQREKELLWRAAINTMPVLDTADLLVSLPHLRRAHVVLTFLAHFYVHTTAPSSSKEPIPIPACVSVPLLVVSSLLGLPPILTYADTVLYNFLPVHPSIAPSANLNPPGVIMTTFTGTRSEEQFYLISALCEIAGAEALRLMRQSLDELFLADEKALRRLTIYLKKLANQIDKISDVTMTLMKEVDPEEFYHLIRPWFKGGDADGPASAGWDYLGLDGISEEGSSIAESSSTIGKKGKLFSGPSAGQSSLIHAIDIFLTVDHSPTEEERLEALNAIEHPAESRILVDSTPISTHSPQPQAPAHGHGPAPKGEATFVQRMLQYMPLPHRSFILHLSTHPTPLRPLVVHYANSHPALAAAYDGALEALRRFREKHMRVVSLFIVQQARRQPSERVRKMIGLDVSPENAEVEQEIDINEIRGTGGSALFKFLKRCRDNTTKAMVKPNAAGYELE</sequence>
<feature type="region of interest" description="Disordered" evidence="4">
    <location>
        <begin position="395"/>
        <end position="417"/>
    </location>
</feature>
<dbReference type="Gene3D" id="1.20.58.480">
    <property type="match status" value="1"/>
</dbReference>
<evidence type="ECO:0008006" key="7">
    <source>
        <dbReference type="Google" id="ProtNLM"/>
    </source>
</evidence>
<evidence type="ECO:0000256" key="1">
    <source>
        <dbReference type="ARBA" id="ARBA00007119"/>
    </source>
</evidence>
<proteinExistence type="inferred from homology"/>
<dbReference type="Pfam" id="PF01231">
    <property type="entry name" value="IDO"/>
    <property type="match status" value="1"/>
</dbReference>
<dbReference type="EMBL" id="CP141881">
    <property type="protein sequence ID" value="WRT64081.1"/>
    <property type="molecule type" value="Genomic_DNA"/>
</dbReference>
<comment type="similarity">
    <text evidence="1">Belongs to the indoleamine 2,3-dioxygenase family.</text>
</comment>
<gene>
    <name evidence="5" type="ORF">IL334_001009</name>
</gene>
<dbReference type="PANTHER" id="PTHR28657">
    <property type="entry name" value="INDOLEAMINE 2,3-DIOXYGENASE"/>
    <property type="match status" value="1"/>
</dbReference>
<dbReference type="SUPFAM" id="SSF140959">
    <property type="entry name" value="Indolic compounds 2,3-dioxygenase-like"/>
    <property type="match status" value="1"/>
</dbReference>
<keyword evidence="3" id="KW-0408">Iron</keyword>
<organism evidence="5 6">
    <name type="scientific">Kwoniella shivajii</name>
    <dbReference type="NCBI Taxonomy" id="564305"/>
    <lineage>
        <taxon>Eukaryota</taxon>
        <taxon>Fungi</taxon>
        <taxon>Dikarya</taxon>
        <taxon>Basidiomycota</taxon>
        <taxon>Agaricomycotina</taxon>
        <taxon>Tremellomycetes</taxon>
        <taxon>Tremellales</taxon>
        <taxon>Cryptococcaceae</taxon>
        <taxon>Kwoniella</taxon>
    </lineage>
</organism>